<dbReference type="AlphaFoldDB" id="A0A4R6XLH8"/>
<dbReference type="PANTHER" id="PTHR34322:SF2">
    <property type="entry name" value="TRANSPOSASE IS200-LIKE DOMAIN-CONTAINING PROTEIN"/>
    <property type="match status" value="1"/>
</dbReference>
<evidence type="ECO:0008006" key="3">
    <source>
        <dbReference type="Google" id="ProtNLM"/>
    </source>
</evidence>
<organism evidence="1 2">
    <name type="scientific">Marinicella litoralis</name>
    <dbReference type="NCBI Taxonomy" id="644220"/>
    <lineage>
        <taxon>Bacteria</taxon>
        <taxon>Pseudomonadati</taxon>
        <taxon>Pseudomonadota</taxon>
        <taxon>Gammaproteobacteria</taxon>
        <taxon>Lysobacterales</taxon>
        <taxon>Marinicellaceae</taxon>
        <taxon>Marinicella</taxon>
    </lineage>
</organism>
<dbReference type="GO" id="GO:0006313">
    <property type="term" value="P:DNA transposition"/>
    <property type="evidence" value="ECO:0007669"/>
    <property type="project" value="InterPro"/>
</dbReference>
<dbReference type="InterPro" id="IPR036515">
    <property type="entry name" value="Transposase_17_sf"/>
</dbReference>
<keyword evidence="2" id="KW-1185">Reference proteome</keyword>
<gene>
    <name evidence="1" type="ORF">C8D91_1446</name>
</gene>
<dbReference type="SUPFAM" id="SSF143422">
    <property type="entry name" value="Transposase IS200-like"/>
    <property type="match status" value="1"/>
</dbReference>
<sequence>MCSYAIMSNHFHIVLKVNSNEEWNATQVLMTWCSLYSIPVLCDRYLKGEINTEAELRKVKEYVAEYRARLMSVSWYMKSINEYIARMANEEDKCTGHFWESRFKSQALLDKRALLTCMAYVDLNPIRAAMAKDLRGSEFTSIKERIENSNTWLSGFGKTENDLPFYLSSYIDLVDETGRCIRGNKRGFISNKTAKAIDEIGINPDSWLDELKGFKSIGFTAVGTAQQLKDYSKKTKRKWTLGIKLAPALE</sequence>
<dbReference type="Proteomes" id="UP000295724">
    <property type="component" value="Unassembled WGS sequence"/>
</dbReference>
<name>A0A4R6XLH8_9GAMM</name>
<dbReference type="EMBL" id="SNZB01000003">
    <property type="protein sequence ID" value="TDR20472.1"/>
    <property type="molecule type" value="Genomic_DNA"/>
</dbReference>
<dbReference type="GO" id="GO:0003677">
    <property type="term" value="F:DNA binding"/>
    <property type="evidence" value="ECO:0007669"/>
    <property type="project" value="InterPro"/>
</dbReference>
<accession>A0A4R6XLH8</accession>
<dbReference type="Gene3D" id="3.30.70.1290">
    <property type="entry name" value="Transposase IS200-like"/>
    <property type="match status" value="1"/>
</dbReference>
<protein>
    <recommendedName>
        <fullName evidence="3">Transposase IS200 family protein</fullName>
    </recommendedName>
</protein>
<proteinExistence type="predicted"/>
<reference evidence="1 2" key="1">
    <citation type="submission" date="2019-03" db="EMBL/GenBank/DDBJ databases">
        <title>Genomic Encyclopedia of Type Strains, Phase IV (KMG-IV): sequencing the most valuable type-strain genomes for metagenomic binning, comparative biology and taxonomic classification.</title>
        <authorList>
            <person name="Goeker M."/>
        </authorList>
    </citation>
    <scope>NUCLEOTIDE SEQUENCE [LARGE SCALE GENOMIC DNA]</scope>
    <source>
        <strain evidence="1 2">DSM 25488</strain>
    </source>
</reference>
<comment type="caution">
    <text evidence="1">The sequence shown here is derived from an EMBL/GenBank/DDBJ whole genome shotgun (WGS) entry which is preliminary data.</text>
</comment>
<dbReference type="GO" id="GO:0004803">
    <property type="term" value="F:transposase activity"/>
    <property type="evidence" value="ECO:0007669"/>
    <property type="project" value="InterPro"/>
</dbReference>
<evidence type="ECO:0000313" key="2">
    <source>
        <dbReference type="Proteomes" id="UP000295724"/>
    </source>
</evidence>
<evidence type="ECO:0000313" key="1">
    <source>
        <dbReference type="EMBL" id="TDR20472.1"/>
    </source>
</evidence>
<dbReference type="PANTHER" id="PTHR34322">
    <property type="entry name" value="TRANSPOSASE, Y1_TNP DOMAIN-CONTAINING"/>
    <property type="match status" value="1"/>
</dbReference>